<reference evidence="1" key="1">
    <citation type="submission" date="2013-07" db="EMBL/GenBank/DDBJ databases">
        <title>The genome of an arbuscular mycorrhizal fungus provides insights into the evolution of the oldest plant symbiosis.</title>
        <authorList>
            <consortium name="DOE Joint Genome Institute"/>
            <person name="Tisserant E."/>
            <person name="Malbreil M."/>
            <person name="Kuo A."/>
            <person name="Kohler A."/>
            <person name="Symeonidi A."/>
            <person name="Balestrini R."/>
            <person name="Charron P."/>
            <person name="Duensing N."/>
            <person name="Frei-dit-Frey N."/>
            <person name="Gianinazzi-Pearson V."/>
            <person name="Gilbert B."/>
            <person name="Handa Y."/>
            <person name="Hijri M."/>
            <person name="Kaul R."/>
            <person name="Kawaguchi M."/>
            <person name="Krajinski F."/>
            <person name="Lammers P."/>
            <person name="Lapierre D."/>
            <person name="Masclaux F.G."/>
            <person name="Murat C."/>
            <person name="Morin E."/>
            <person name="Ndikumana S."/>
            <person name="Pagni M."/>
            <person name="Petitpierre D."/>
            <person name="Requena N."/>
            <person name="Rosikiewicz P."/>
            <person name="Riley R."/>
            <person name="Saito K."/>
            <person name="San Clemente H."/>
            <person name="Shapiro H."/>
            <person name="van Tuinen D."/>
            <person name="Becard G."/>
            <person name="Bonfante P."/>
            <person name="Paszkowski U."/>
            <person name="Shachar-Hill Y."/>
            <person name="Young J.P."/>
            <person name="Sanders I.R."/>
            <person name="Henrissat B."/>
            <person name="Rensing S.A."/>
            <person name="Grigoriev I.V."/>
            <person name="Corradi N."/>
            <person name="Roux C."/>
            <person name="Martin F."/>
        </authorList>
    </citation>
    <scope>NUCLEOTIDE SEQUENCE</scope>
    <source>
        <strain evidence="1">DAOM 197198</strain>
    </source>
</reference>
<proteinExistence type="predicted"/>
<dbReference type="VEuPathDB" id="FungiDB:RhiirFUN_002428"/>
<gene>
    <name evidence="1" type="ORF">GLOINDRAFT_5535</name>
</gene>
<sequence>MRGFIRIHRREIFKFLLKPEWTITTLNKANARNYVGFVVKFHKSTLMNSPMPITDDFSYN</sequence>
<dbReference type="AlphaFoldDB" id="U9TJC5"/>
<protein>
    <submittedName>
        <fullName evidence="1">Uncharacterized protein</fullName>
    </submittedName>
</protein>
<dbReference type="EMBL" id="KI295007">
    <property type="protein sequence ID" value="ESA03461.1"/>
    <property type="molecule type" value="Genomic_DNA"/>
</dbReference>
<organism evidence="1">
    <name type="scientific">Rhizophagus irregularis (strain DAOM 181602 / DAOM 197198 / MUCL 43194)</name>
    <name type="common">Arbuscular mycorrhizal fungus</name>
    <name type="synonym">Glomus intraradices</name>
    <dbReference type="NCBI Taxonomy" id="747089"/>
    <lineage>
        <taxon>Eukaryota</taxon>
        <taxon>Fungi</taxon>
        <taxon>Fungi incertae sedis</taxon>
        <taxon>Mucoromycota</taxon>
        <taxon>Glomeromycotina</taxon>
        <taxon>Glomeromycetes</taxon>
        <taxon>Glomerales</taxon>
        <taxon>Glomeraceae</taxon>
        <taxon>Rhizophagus</taxon>
    </lineage>
</organism>
<name>U9TJC5_RHIID</name>
<accession>U9TJC5</accession>
<evidence type="ECO:0000313" key="1">
    <source>
        <dbReference type="EMBL" id="ESA03461.1"/>
    </source>
</evidence>
<dbReference type="HOGENOM" id="CLU_2942958_0_0_1"/>